<name>I0I4X7_CALAS</name>
<keyword evidence="2" id="KW-1185">Reference proteome</keyword>
<dbReference type="HOGENOM" id="CLU_1243426_0_0_0"/>
<dbReference type="Proteomes" id="UP000007880">
    <property type="component" value="Chromosome"/>
</dbReference>
<protein>
    <submittedName>
        <fullName evidence="1">Uncharacterized protein</fullName>
    </submittedName>
</protein>
<sequence>MKRIEGEVPFGQILLWWLDELQNERGIPVAELSHRFDRPYLAWESVRLVRNPFFNKGTGFEGYLVGRTNSAEEALDYLLALGHQTLDSQTRLYRHQHGFRRRLMQTLRGERADLDTLQEWSVTLGALLARLRAEMHRSPQAEAFRHETYRQVEGLPPIQYLEEGDELKQVYEIRDAEHPSSPPLYIDLNHLRSTDQEAWQVAAEIGKFGHPLVREVLLVDSH</sequence>
<organism evidence="1 2">
    <name type="scientific">Caldilinea aerophila (strain DSM 14535 / JCM 11387 / NBRC 104270 / STL-6-O1)</name>
    <dbReference type="NCBI Taxonomy" id="926550"/>
    <lineage>
        <taxon>Bacteria</taxon>
        <taxon>Bacillati</taxon>
        <taxon>Chloroflexota</taxon>
        <taxon>Caldilineae</taxon>
        <taxon>Caldilineales</taxon>
        <taxon>Caldilineaceae</taxon>
        <taxon>Caldilinea</taxon>
    </lineage>
</organism>
<dbReference type="RefSeq" id="WP_014433549.1">
    <property type="nucleotide sequence ID" value="NC_017079.1"/>
</dbReference>
<dbReference type="STRING" id="926550.CLDAP_22750"/>
<accession>I0I4X7</accession>
<dbReference type="AlphaFoldDB" id="I0I4X7"/>
<reference evidence="1 2" key="1">
    <citation type="submission" date="2012-02" db="EMBL/GenBank/DDBJ databases">
        <title>Complete genome sequence of Caldilinea aerophila DSM 14535 (= NBRC 102666).</title>
        <authorList>
            <person name="Oguchi A."/>
            <person name="Hosoyama A."/>
            <person name="Sekine M."/>
            <person name="Fukai R."/>
            <person name="Kato Y."/>
            <person name="Nakamura S."/>
            <person name="Hanada S."/>
            <person name="Yamazaki S."/>
            <person name="Fujita N."/>
        </authorList>
    </citation>
    <scope>NUCLEOTIDE SEQUENCE [LARGE SCALE GENOMIC DNA]</scope>
    <source>
        <strain evidence="2">DSM 14535 / JCM 11387 / NBRC 104270 / STL-6-O1</strain>
    </source>
</reference>
<evidence type="ECO:0000313" key="1">
    <source>
        <dbReference type="EMBL" id="BAM00315.1"/>
    </source>
</evidence>
<proteinExistence type="predicted"/>
<dbReference type="EMBL" id="AP012337">
    <property type="protein sequence ID" value="BAM00315.1"/>
    <property type="molecule type" value="Genomic_DNA"/>
</dbReference>
<gene>
    <name evidence="1" type="ordered locus">CLDAP_22750</name>
</gene>
<evidence type="ECO:0000313" key="2">
    <source>
        <dbReference type="Proteomes" id="UP000007880"/>
    </source>
</evidence>
<dbReference type="KEGG" id="cap:CLDAP_22750"/>